<dbReference type="RefSeq" id="WP_345340002.1">
    <property type="nucleotide sequence ID" value="NZ_BAABLI010000013.1"/>
</dbReference>
<evidence type="ECO:0000256" key="9">
    <source>
        <dbReference type="ARBA" id="ARBA00023204"/>
    </source>
</evidence>
<dbReference type="InterPro" id="IPR020476">
    <property type="entry name" value="Nudix_hydrolase"/>
</dbReference>
<evidence type="ECO:0000256" key="2">
    <source>
        <dbReference type="ARBA" id="ARBA00005582"/>
    </source>
</evidence>
<evidence type="ECO:0000313" key="19">
    <source>
        <dbReference type="Proteomes" id="UP001597380"/>
    </source>
</evidence>
<proteinExistence type="inferred from homology"/>
<dbReference type="InterPro" id="IPR000086">
    <property type="entry name" value="NUDIX_hydrolase_dom"/>
</dbReference>
<organism evidence="18 19">
    <name type="scientific">Corallincola platygyrae</name>
    <dbReference type="NCBI Taxonomy" id="1193278"/>
    <lineage>
        <taxon>Bacteria</taxon>
        <taxon>Pseudomonadati</taxon>
        <taxon>Pseudomonadota</taxon>
        <taxon>Gammaproteobacteria</taxon>
        <taxon>Alteromonadales</taxon>
        <taxon>Psychromonadaceae</taxon>
        <taxon>Corallincola</taxon>
    </lineage>
</organism>
<comment type="caution">
    <text evidence="18">The sequence shown here is derived from an EMBL/GenBank/DDBJ whole genome shotgun (WGS) entry which is preliminary data.</text>
</comment>
<dbReference type="GO" id="GO:0016787">
    <property type="term" value="F:hydrolase activity"/>
    <property type="evidence" value="ECO:0007669"/>
    <property type="project" value="UniProtKB-KW"/>
</dbReference>
<dbReference type="CDD" id="cd03425">
    <property type="entry name" value="NUDIX_MutT_NudA_like"/>
    <property type="match status" value="1"/>
</dbReference>
<evidence type="ECO:0000256" key="11">
    <source>
        <dbReference type="ARBA" id="ARBA00036904"/>
    </source>
</evidence>
<evidence type="ECO:0000256" key="10">
    <source>
        <dbReference type="ARBA" id="ARBA00035861"/>
    </source>
</evidence>
<evidence type="ECO:0000256" key="12">
    <source>
        <dbReference type="ARBA" id="ARBA00038905"/>
    </source>
</evidence>
<evidence type="ECO:0000256" key="16">
    <source>
        <dbReference type="ARBA" id="ARBA00042798"/>
    </source>
</evidence>
<dbReference type="SUPFAM" id="SSF55811">
    <property type="entry name" value="Nudix"/>
    <property type="match status" value="1"/>
</dbReference>
<keyword evidence="8" id="KW-0460">Magnesium</keyword>
<dbReference type="Proteomes" id="UP001597380">
    <property type="component" value="Unassembled WGS sequence"/>
</dbReference>
<comment type="catalytic activity">
    <reaction evidence="11">
        <text>8-oxo-GTP + H2O = 8-oxo-GMP + diphosphate + H(+)</text>
        <dbReference type="Rhea" id="RHEA:67616"/>
        <dbReference type="ChEBI" id="CHEBI:15377"/>
        <dbReference type="ChEBI" id="CHEBI:15378"/>
        <dbReference type="ChEBI" id="CHEBI:33019"/>
        <dbReference type="ChEBI" id="CHEBI:143553"/>
        <dbReference type="ChEBI" id="CHEBI:145694"/>
    </reaction>
</comment>
<dbReference type="PRINTS" id="PR00502">
    <property type="entry name" value="NUDIXFAMILY"/>
</dbReference>
<protein>
    <recommendedName>
        <fullName evidence="13">8-oxo-dGTP diphosphatase</fullName>
        <ecNumber evidence="12">3.6.1.55</ecNumber>
    </recommendedName>
    <alternativeName>
        <fullName evidence="16">7,8-dihydro-8-oxoguanine-triphosphatase</fullName>
    </alternativeName>
    <alternativeName>
        <fullName evidence="15">Mutator protein MutT</fullName>
    </alternativeName>
    <alternativeName>
        <fullName evidence="14">dGTP pyrophosphohydrolase</fullName>
    </alternativeName>
</protein>
<evidence type="ECO:0000256" key="3">
    <source>
        <dbReference type="ARBA" id="ARBA00022457"/>
    </source>
</evidence>
<comment type="cofactor">
    <cofactor evidence="1">
        <name>Mg(2+)</name>
        <dbReference type="ChEBI" id="CHEBI:18420"/>
    </cofactor>
</comment>
<reference evidence="19" key="1">
    <citation type="journal article" date="2019" name="Int. J. Syst. Evol. Microbiol.">
        <title>The Global Catalogue of Microorganisms (GCM) 10K type strain sequencing project: providing services to taxonomists for standard genome sequencing and annotation.</title>
        <authorList>
            <consortium name="The Broad Institute Genomics Platform"/>
            <consortium name="The Broad Institute Genome Sequencing Center for Infectious Disease"/>
            <person name="Wu L."/>
            <person name="Ma J."/>
        </authorList>
    </citation>
    <scope>NUCLEOTIDE SEQUENCE [LARGE SCALE GENOMIC DNA]</scope>
    <source>
        <strain evidence="19">CGMCC 1.10992</strain>
    </source>
</reference>
<keyword evidence="6" id="KW-0227">DNA damage</keyword>
<evidence type="ECO:0000256" key="7">
    <source>
        <dbReference type="ARBA" id="ARBA00022801"/>
    </source>
</evidence>
<keyword evidence="7 18" id="KW-0378">Hydrolase</keyword>
<dbReference type="PROSITE" id="PS51462">
    <property type="entry name" value="NUDIX"/>
    <property type="match status" value="1"/>
</dbReference>
<accession>A0ABW4XRY7</accession>
<evidence type="ECO:0000256" key="13">
    <source>
        <dbReference type="ARBA" id="ARBA00040794"/>
    </source>
</evidence>
<keyword evidence="3" id="KW-0515">Mutator protein</keyword>
<dbReference type="PANTHER" id="PTHR47707">
    <property type="entry name" value="8-OXO-DGTP DIPHOSPHATASE"/>
    <property type="match status" value="1"/>
</dbReference>
<evidence type="ECO:0000259" key="17">
    <source>
        <dbReference type="PROSITE" id="PS51462"/>
    </source>
</evidence>
<keyword evidence="19" id="KW-1185">Reference proteome</keyword>
<evidence type="ECO:0000256" key="4">
    <source>
        <dbReference type="ARBA" id="ARBA00022705"/>
    </source>
</evidence>
<keyword evidence="5" id="KW-0479">Metal-binding</keyword>
<comment type="catalytic activity">
    <reaction evidence="10">
        <text>8-oxo-dGTP + H2O = 8-oxo-dGMP + diphosphate + H(+)</text>
        <dbReference type="Rhea" id="RHEA:31575"/>
        <dbReference type="ChEBI" id="CHEBI:15377"/>
        <dbReference type="ChEBI" id="CHEBI:15378"/>
        <dbReference type="ChEBI" id="CHEBI:33019"/>
        <dbReference type="ChEBI" id="CHEBI:63224"/>
        <dbReference type="ChEBI" id="CHEBI:77896"/>
        <dbReference type="EC" id="3.6.1.55"/>
    </reaction>
</comment>
<dbReference type="InterPro" id="IPR020084">
    <property type="entry name" value="NUDIX_hydrolase_CS"/>
</dbReference>
<evidence type="ECO:0000256" key="1">
    <source>
        <dbReference type="ARBA" id="ARBA00001946"/>
    </source>
</evidence>
<dbReference type="EMBL" id="JBHUHT010000030">
    <property type="protein sequence ID" value="MFD2097865.1"/>
    <property type="molecule type" value="Genomic_DNA"/>
</dbReference>
<evidence type="ECO:0000256" key="14">
    <source>
        <dbReference type="ARBA" id="ARBA00041592"/>
    </source>
</evidence>
<gene>
    <name evidence="18" type="ORF">ACFSJ3_17905</name>
</gene>
<evidence type="ECO:0000256" key="6">
    <source>
        <dbReference type="ARBA" id="ARBA00022763"/>
    </source>
</evidence>
<dbReference type="Pfam" id="PF14815">
    <property type="entry name" value="NUDIX_4"/>
    <property type="match status" value="1"/>
</dbReference>
<evidence type="ECO:0000256" key="8">
    <source>
        <dbReference type="ARBA" id="ARBA00022842"/>
    </source>
</evidence>
<dbReference type="InterPro" id="IPR047127">
    <property type="entry name" value="MutT-like"/>
</dbReference>
<evidence type="ECO:0000256" key="5">
    <source>
        <dbReference type="ARBA" id="ARBA00022723"/>
    </source>
</evidence>
<dbReference type="EC" id="3.6.1.55" evidence="12"/>
<evidence type="ECO:0000313" key="18">
    <source>
        <dbReference type="EMBL" id="MFD2097865.1"/>
    </source>
</evidence>
<dbReference type="PROSITE" id="PS00893">
    <property type="entry name" value="NUDIX_BOX"/>
    <property type="match status" value="1"/>
</dbReference>
<keyword evidence="9" id="KW-0234">DNA repair</keyword>
<dbReference type="InterPro" id="IPR029119">
    <property type="entry name" value="MutY_C"/>
</dbReference>
<sequence length="131" mass="14722">MLEVVAAVLINEQGKWLIAQRPAHKVRAGLWEFPGGKVEKEETPEQALIRELEEEFGFTPITNHFTHLCSVDHSYSDLDLKLHSYSLVVGAVNIEPKEHQAIAWVDRETIGDYHISAADSATVDKLNEIDC</sequence>
<evidence type="ECO:0000256" key="15">
    <source>
        <dbReference type="ARBA" id="ARBA00041979"/>
    </source>
</evidence>
<keyword evidence="4" id="KW-0235">DNA replication</keyword>
<comment type="similarity">
    <text evidence="2">Belongs to the Nudix hydrolase family.</text>
</comment>
<dbReference type="InterPro" id="IPR015797">
    <property type="entry name" value="NUDIX_hydrolase-like_dom_sf"/>
</dbReference>
<dbReference type="Gene3D" id="3.90.79.10">
    <property type="entry name" value="Nucleoside Triphosphate Pyrophosphohydrolase"/>
    <property type="match status" value="1"/>
</dbReference>
<name>A0ABW4XRY7_9GAMM</name>
<dbReference type="PANTHER" id="PTHR47707:SF1">
    <property type="entry name" value="NUDIX HYDROLASE FAMILY PROTEIN"/>
    <property type="match status" value="1"/>
</dbReference>
<feature type="domain" description="Nudix hydrolase" evidence="17">
    <location>
        <begin position="1"/>
        <end position="128"/>
    </location>
</feature>